<keyword evidence="5" id="KW-1185">Reference proteome</keyword>
<dbReference type="InterPro" id="IPR008250">
    <property type="entry name" value="ATPase_P-typ_transduc_dom_A_sf"/>
</dbReference>
<dbReference type="Pfam" id="PF00702">
    <property type="entry name" value="Hydrolase"/>
    <property type="match status" value="1"/>
</dbReference>
<comment type="caution">
    <text evidence="4">The sequence shown here is derived from an EMBL/GenBank/DDBJ whole genome shotgun (WGS) entry which is preliminary data.</text>
</comment>
<feature type="transmembrane region" description="Helical" evidence="2">
    <location>
        <begin position="265"/>
        <end position="293"/>
    </location>
</feature>
<dbReference type="Gene3D" id="3.40.50.1000">
    <property type="entry name" value="HAD superfamily/HAD-like"/>
    <property type="match status" value="1"/>
</dbReference>
<feature type="domain" description="P-type ATPase A" evidence="3">
    <location>
        <begin position="323"/>
        <end position="409"/>
    </location>
</feature>
<dbReference type="PANTHER" id="PTHR48085">
    <property type="entry name" value="CADMIUM/ZINC-TRANSPORTING ATPASE HMA2-RELATED"/>
    <property type="match status" value="1"/>
</dbReference>
<dbReference type="Gene3D" id="3.40.1110.10">
    <property type="entry name" value="Calcium-transporting ATPase, cytoplasmic domain N"/>
    <property type="match status" value="1"/>
</dbReference>
<dbReference type="RefSeq" id="WP_271204597.1">
    <property type="nucleotide sequence ID" value="NZ_BSFK01000010.1"/>
</dbReference>
<evidence type="ECO:0000256" key="2">
    <source>
        <dbReference type="SAM" id="Phobius"/>
    </source>
</evidence>
<sequence length="824" mass="87939">MSDRVTLRIAPGAGGVSIWSEDLFAEPGAPRLRDFIARAFSVDDVAAVDIRSAEAFGRIRYAPAAAPESVWRRIAQALRPSQPRDLESAAAFERQSDPLDASNLYLDHPGRWPLRVSRIGGALSTWRLRRERDGALRLAHPALRNRRDLSHRLEERIIAILGVDDVRSRAFSSDLLLRFDPKTLPLERLVRELERAWPALIEGEDQPPSVKRLYAAGSLLTLAAVAQFAVPALRPVAVGAVVVYAAPNVAKAARQLRHGHIGLPALYSFGLGLMLLSGLPLTGTIMAALMQLWPYLTHRTIVNRQRRLFAAHRKRPVWARAPGGDGEVEVHVDDLKAGDEIVVRAGETAPVDGVAVSGLAFVADGLGRPASPLHDVGPGDPIYAGAVVRDGELTIRVERTGEATAAAHVGRILPHAAFRNLPSLYEAERVANRNARPALALAALNLMTVRAPRFSQAVIRPDYVTAPRLSAQLSALYDLADGLRQGVLFRKLAALDALSDIDVVVLDDGAGLERRTLEVDQVALLWGSAEDAIAHVAAAFAADGSARGRAIARVAAQGAATGRHVHGLRRSAGAVWFRDEAEREILVASTAYLARHGVSLPPKLERLATAQAADGTPPAILFRDGAPYGVVTFRGSGEPEARAVLTALRRRDPKIRFVHVSSRRTAAARAAAEAVGIEFAFGGLDARGKVAILRSLGRRAVWVGDGAAPDAAEVMAASDVSVSVAGFGNAPDDLADVALLRGELAGLTTLGELAQAHRARLRGDYRTVYAANLLGVAGAFLANFGSLQAGLLSNLGSGVVFARHVKRLNSLIAAIEAQRERLAG</sequence>
<dbReference type="SUPFAM" id="SSF81653">
    <property type="entry name" value="Calcium ATPase, transduction domain A"/>
    <property type="match status" value="1"/>
</dbReference>
<dbReference type="Gene3D" id="2.70.150.10">
    <property type="entry name" value="Calcium-transporting ATPase, cytoplasmic transduction domain A"/>
    <property type="match status" value="1"/>
</dbReference>
<dbReference type="InterPro" id="IPR051014">
    <property type="entry name" value="Cation_Transport_ATPase_IB"/>
</dbReference>
<proteinExistence type="inferred from homology"/>
<dbReference type="Proteomes" id="UP001143364">
    <property type="component" value="Unassembled WGS sequence"/>
</dbReference>
<dbReference type="EMBL" id="BSFK01000010">
    <property type="protein sequence ID" value="GLK76726.1"/>
    <property type="molecule type" value="Genomic_DNA"/>
</dbReference>
<dbReference type="InterPro" id="IPR036412">
    <property type="entry name" value="HAD-like_sf"/>
</dbReference>
<keyword evidence="2" id="KW-0472">Membrane</keyword>
<reference evidence="4" key="2">
    <citation type="submission" date="2023-01" db="EMBL/GenBank/DDBJ databases">
        <authorList>
            <person name="Sun Q."/>
            <person name="Evtushenko L."/>
        </authorList>
    </citation>
    <scope>NUCLEOTIDE SEQUENCE</scope>
    <source>
        <strain evidence="4">VKM B-2555</strain>
    </source>
</reference>
<evidence type="ECO:0000313" key="4">
    <source>
        <dbReference type="EMBL" id="GLK76726.1"/>
    </source>
</evidence>
<gene>
    <name evidence="4" type="ORF">GCM10008171_19800</name>
</gene>
<dbReference type="InterPro" id="IPR023299">
    <property type="entry name" value="ATPase_P-typ_cyto_dom_N"/>
</dbReference>
<evidence type="ECO:0000256" key="1">
    <source>
        <dbReference type="ARBA" id="ARBA00006024"/>
    </source>
</evidence>
<dbReference type="GO" id="GO:0000166">
    <property type="term" value="F:nucleotide binding"/>
    <property type="evidence" value="ECO:0007669"/>
    <property type="project" value="InterPro"/>
</dbReference>
<reference evidence="4" key="1">
    <citation type="journal article" date="2014" name="Int. J. Syst. Evol. Microbiol.">
        <title>Complete genome sequence of Corynebacterium casei LMG S-19264T (=DSM 44701T), isolated from a smear-ripened cheese.</title>
        <authorList>
            <consortium name="US DOE Joint Genome Institute (JGI-PGF)"/>
            <person name="Walter F."/>
            <person name="Albersmeier A."/>
            <person name="Kalinowski J."/>
            <person name="Ruckert C."/>
        </authorList>
    </citation>
    <scope>NUCLEOTIDE SEQUENCE</scope>
    <source>
        <strain evidence="4">VKM B-2555</strain>
    </source>
</reference>
<evidence type="ECO:0000259" key="3">
    <source>
        <dbReference type="Pfam" id="PF00122"/>
    </source>
</evidence>
<dbReference type="PANTHER" id="PTHR48085:SF5">
    <property type="entry name" value="CADMIUM_ZINC-TRANSPORTING ATPASE HMA4-RELATED"/>
    <property type="match status" value="1"/>
</dbReference>
<protein>
    <recommendedName>
        <fullName evidence="3">P-type ATPase A domain-containing protein</fullName>
    </recommendedName>
</protein>
<dbReference type="AlphaFoldDB" id="A0A9W6JFP0"/>
<keyword evidence="2" id="KW-0812">Transmembrane</keyword>
<dbReference type="GO" id="GO:0022857">
    <property type="term" value="F:transmembrane transporter activity"/>
    <property type="evidence" value="ECO:0007669"/>
    <property type="project" value="TreeGrafter"/>
</dbReference>
<evidence type="ECO:0000313" key="5">
    <source>
        <dbReference type="Proteomes" id="UP001143364"/>
    </source>
</evidence>
<name>A0A9W6JFP0_9HYPH</name>
<dbReference type="InterPro" id="IPR059000">
    <property type="entry name" value="ATPase_P-type_domA"/>
</dbReference>
<organism evidence="4 5">
    <name type="scientific">Methylopila jiangsuensis</name>
    <dbReference type="NCBI Taxonomy" id="586230"/>
    <lineage>
        <taxon>Bacteria</taxon>
        <taxon>Pseudomonadati</taxon>
        <taxon>Pseudomonadota</taxon>
        <taxon>Alphaproteobacteria</taxon>
        <taxon>Hyphomicrobiales</taxon>
        <taxon>Methylopilaceae</taxon>
        <taxon>Methylopila</taxon>
    </lineage>
</organism>
<dbReference type="SUPFAM" id="SSF56784">
    <property type="entry name" value="HAD-like"/>
    <property type="match status" value="1"/>
</dbReference>
<accession>A0A9W6JFP0</accession>
<keyword evidence="2" id="KW-1133">Transmembrane helix</keyword>
<dbReference type="Pfam" id="PF00122">
    <property type="entry name" value="E1-E2_ATPase"/>
    <property type="match status" value="1"/>
</dbReference>
<comment type="similarity">
    <text evidence="1">Belongs to the cation transport ATPase (P-type) (TC 3.A.3) family. Type IB subfamily.</text>
</comment>
<dbReference type="InterPro" id="IPR023214">
    <property type="entry name" value="HAD_sf"/>
</dbReference>
<dbReference type="GO" id="GO:0016020">
    <property type="term" value="C:membrane"/>
    <property type="evidence" value="ECO:0007669"/>
    <property type="project" value="TreeGrafter"/>
</dbReference>